<evidence type="ECO:0000256" key="1">
    <source>
        <dbReference type="SAM" id="SignalP"/>
    </source>
</evidence>
<dbReference type="EMBL" id="CAVLEF010000005">
    <property type="protein sequence ID" value="CAK1543896.1"/>
    <property type="molecule type" value="Genomic_DNA"/>
</dbReference>
<comment type="caution">
    <text evidence="2">The sequence shown here is derived from an EMBL/GenBank/DDBJ whole genome shotgun (WGS) entry which is preliminary data.</text>
</comment>
<dbReference type="PROSITE" id="PS51257">
    <property type="entry name" value="PROKAR_LIPOPROTEIN"/>
    <property type="match status" value="1"/>
</dbReference>
<evidence type="ECO:0000313" key="2">
    <source>
        <dbReference type="EMBL" id="CAK1543896.1"/>
    </source>
</evidence>
<accession>A0AAV1J617</accession>
<dbReference type="AlphaFoldDB" id="A0AAV1J617"/>
<dbReference type="Proteomes" id="UP001497472">
    <property type="component" value="Unassembled WGS sequence"/>
</dbReference>
<sequence>MSRVILSLCLCVVFACVNAELIKGVIDNKPVFTKKAVLLEDEVDTNELRVPPEVDSANVFANERCAQIGEFCTYHSDCCTNACLGYMKKCVSGSG</sequence>
<evidence type="ECO:0000313" key="3">
    <source>
        <dbReference type="Proteomes" id="UP001497472"/>
    </source>
</evidence>
<name>A0AAV1J617_9NEOP</name>
<proteinExistence type="predicted"/>
<feature type="chain" id="PRO_5043348257" evidence="1">
    <location>
        <begin position="20"/>
        <end position="95"/>
    </location>
</feature>
<protein>
    <submittedName>
        <fullName evidence="2">Uncharacterized protein</fullName>
    </submittedName>
</protein>
<feature type="signal peptide" evidence="1">
    <location>
        <begin position="1"/>
        <end position="19"/>
    </location>
</feature>
<keyword evidence="3" id="KW-1185">Reference proteome</keyword>
<reference evidence="2 3" key="1">
    <citation type="submission" date="2023-11" db="EMBL/GenBank/DDBJ databases">
        <authorList>
            <person name="Okamura Y."/>
        </authorList>
    </citation>
    <scope>NUCLEOTIDE SEQUENCE [LARGE SCALE GENOMIC DNA]</scope>
</reference>
<organism evidence="2 3">
    <name type="scientific">Leptosia nina</name>
    <dbReference type="NCBI Taxonomy" id="320188"/>
    <lineage>
        <taxon>Eukaryota</taxon>
        <taxon>Metazoa</taxon>
        <taxon>Ecdysozoa</taxon>
        <taxon>Arthropoda</taxon>
        <taxon>Hexapoda</taxon>
        <taxon>Insecta</taxon>
        <taxon>Pterygota</taxon>
        <taxon>Neoptera</taxon>
        <taxon>Endopterygota</taxon>
        <taxon>Lepidoptera</taxon>
        <taxon>Glossata</taxon>
        <taxon>Ditrysia</taxon>
        <taxon>Papilionoidea</taxon>
        <taxon>Pieridae</taxon>
        <taxon>Pierinae</taxon>
        <taxon>Leptosia</taxon>
    </lineage>
</organism>
<gene>
    <name evidence="2" type="ORF">LNINA_LOCUS3686</name>
</gene>
<keyword evidence="1" id="KW-0732">Signal</keyword>